<feature type="compositionally biased region" description="Polar residues" evidence="3">
    <location>
        <begin position="735"/>
        <end position="746"/>
    </location>
</feature>
<dbReference type="GO" id="GO:0003677">
    <property type="term" value="F:DNA binding"/>
    <property type="evidence" value="ECO:0007669"/>
    <property type="project" value="InterPro"/>
</dbReference>
<feature type="region of interest" description="Disordered" evidence="3">
    <location>
        <begin position="205"/>
        <end position="265"/>
    </location>
</feature>
<reference evidence="5" key="1">
    <citation type="submission" date="2014-02" db="EMBL/GenBank/DDBJ databases">
        <authorList>
            <person name="Genoscope - CEA"/>
        </authorList>
    </citation>
    <scope>NUCLEOTIDE SEQUENCE</scope>
    <source>
        <strain evidence="5">LS3</strain>
    </source>
</reference>
<dbReference type="InterPro" id="IPR001138">
    <property type="entry name" value="Zn2Cys6_DnaBD"/>
</dbReference>
<dbReference type="SMART" id="SM00066">
    <property type="entry name" value="GAL4"/>
    <property type="match status" value="1"/>
</dbReference>
<dbReference type="Pfam" id="PF00172">
    <property type="entry name" value="Zn_clus"/>
    <property type="match status" value="1"/>
</dbReference>
<feature type="compositionally biased region" description="Low complexity" evidence="3">
    <location>
        <begin position="121"/>
        <end position="147"/>
    </location>
</feature>
<evidence type="ECO:0000256" key="2">
    <source>
        <dbReference type="ARBA" id="ARBA00023242"/>
    </source>
</evidence>
<dbReference type="PhylomeDB" id="A0A060TDU1"/>
<proteinExistence type="predicted"/>
<dbReference type="PANTHER" id="PTHR47783">
    <property type="entry name" value="ZN(II)2CYS6 TRANSCRIPTION FACTOR (EUROFUNG)-RELATED"/>
    <property type="match status" value="1"/>
</dbReference>
<dbReference type="AlphaFoldDB" id="A0A060TDU1"/>
<sequence>MSNIKFVIQSEPTVRRPRVRRACTECQNRKVRCSGIQPCTICQARNLKCVFNAVPETASTKQASKRKRSEPNNNPIGSTAESQTSQVLSSFSDEGGSNSIHELTSNDQPINVAGPKIVPIASSGSTKAHSSSKAATSPVSERSSVSSGMGHEGARNTDPSPSQTSNRPKSKVTRHPYFRWLGPTAIAPPKSGRFRLLSINVRQKDDDSHQSVVVEREDDLASVSQGRQEGIGPSEPRSSQDNGSGSSDVLGGLTGRTHALSLDDAPPPLPSIDQFSVFLDNIPNYLPYPPLENFQQRMGDGVISDCLLYAMASISERLRGSEILKGDESPSAPTLASRYSETAKRLVIPHLASPSVEIAYALLLIGFSEFAEDRDSGLWSWAGMGIRMCYDLGLHKKGNLSGDEEEVIGRKVFWAAICLDRWICCGTGRICSIPQFDIEYPCDLGTVTGPDGISRTDPFPYLCRLLELVGRVTNYINSFQEDKNKVLQAASNIAVSPESWDMVETFSQFQQELSDFYTALPRDLHFDVQNFQVFSKMRRSQVFLQLHVWHQALVLTVHHPKIAYPHCKLDVEGLIVNPHADLTITGAISIADMIAFADLIDSKSFLANPFLAQPIYMAASASLTLWQSLPVSAPSTSMHTLQRTYSTCRRVLQRMQHIWRGIYWHGRTLDSIAASEPDLDFSMDSRGTIITQDLGVLRKVSMDESTRKWLVDTMDSENADDIYGLFVSGLTEDTVQESGQSGNQKSSETERSSMNHNTTGTFNSPDKDFKLPPKTPVNPAPSVNRPAQEDSFRNILLRNIQLDEYFEADIF</sequence>
<dbReference type="GO" id="GO:0000981">
    <property type="term" value="F:DNA-binding transcription factor activity, RNA polymerase II-specific"/>
    <property type="evidence" value="ECO:0007669"/>
    <property type="project" value="InterPro"/>
</dbReference>
<dbReference type="EMBL" id="HG937694">
    <property type="protein sequence ID" value="CDP39118.1"/>
    <property type="molecule type" value="Genomic_DNA"/>
</dbReference>
<dbReference type="CDD" id="cd12148">
    <property type="entry name" value="fungal_TF_MHR"/>
    <property type="match status" value="1"/>
</dbReference>
<evidence type="ECO:0000313" key="5">
    <source>
        <dbReference type="EMBL" id="CDP39118.1"/>
    </source>
</evidence>
<dbReference type="Pfam" id="PF04082">
    <property type="entry name" value="Fungal_trans"/>
    <property type="match status" value="1"/>
</dbReference>
<protein>
    <submittedName>
        <fullName evidence="5">ARAD1D50732p</fullName>
    </submittedName>
</protein>
<dbReference type="GO" id="GO:0006351">
    <property type="term" value="P:DNA-templated transcription"/>
    <property type="evidence" value="ECO:0007669"/>
    <property type="project" value="InterPro"/>
</dbReference>
<feature type="compositionally biased region" description="Polar residues" evidence="3">
    <location>
        <begin position="71"/>
        <end position="109"/>
    </location>
</feature>
<dbReference type="Gene3D" id="4.10.240.10">
    <property type="entry name" value="Zn(2)-C6 fungal-type DNA-binding domain"/>
    <property type="match status" value="1"/>
</dbReference>
<evidence type="ECO:0000256" key="3">
    <source>
        <dbReference type="SAM" id="MobiDB-lite"/>
    </source>
</evidence>
<name>A0A060TDU1_BLAAD</name>
<evidence type="ECO:0000256" key="1">
    <source>
        <dbReference type="ARBA" id="ARBA00022723"/>
    </source>
</evidence>
<dbReference type="CDD" id="cd00067">
    <property type="entry name" value="GAL4"/>
    <property type="match status" value="1"/>
</dbReference>
<organism evidence="5">
    <name type="scientific">Blastobotrys adeninivorans</name>
    <name type="common">Yeast</name>
    <name type="synonym">Arxula adeninivorans</name>
    <dbReference type="NCBI Taxonomy" id="409370"/>
    <lineage>
        <taxon>Eukaryota</taxon>
        <taxon>Fungi</taxon>
        <taxon>Dikarya</taxon>
        <taxon>Ascomycota</taxon>
        <taxon>Saccharomycotina</taxon>
        <taxon>Dipodascomycetes</taxon>
        <taxon>Dipodascales</taxon>
        <taxon>Trichomonascaceae</taxon>
        <taxon>Blastobotrys</taxon>
    </lineage>
</organism>
<dbReference type="SUPFAM" id="SSF57701">
    <property type="entry name" value="Zn2/Cys6 DNA-binding domain"/>
    <property type="match status" value="1"/>
</dbReference>
<gene>
    <name evidence="5" type="ORF">GNLVRS02_ARAD1D50732g</name>
</gene>
<feature type="compositionally biased region" description="Polar residues" evidence="3">
    <location>
        <begin position="236"/>
        <end position="247"/>
    </location>
</feature>
<accession>A0A060TDU1</accession>
<evidence type="ECO:0000259" key="4">
    <source>
        <dbReference type="PROSITE" id="PS50048"/>
    </source>
</evidence>
<dbReference type="PROSITE" id="PS50048">
    <property type="entry name" value="ZN2_CY6_FUNGAL_2"/>
    <property type="match status" value="1"/>
</dbReference>
<feature type="compositionally biased region" description="Polar residues" evidence="3">
    <location>
        <begin position="157"/>
        <end position="167"/>
    </location>
</feature>
<keyword evidence="1" id="KW-0479">Metal-binding</keyword>
<feature type="region of interest" description="Disordered" evidence="3">
    <location>
        <begin position="735"/>
        <end position="786"/>
    </location>
</feature>
<feature type="region of interest" description="Disordered" evidence="3">
    <location>
        <begin position="58"/>
        <end position="176"/>
    </location>
</feature>
<feature type="domain" description="Zn(2)-C6 fungal-type" evidence="4">
    <location>
        <begin position="22"/>
        <end position="51"/>
    </location>
</feature>
<reference evidence="5" key="2">
    <citation type="submission" date="2014-06" db="EMBL/GenBank/DDBJ databases">
        <title>The complete genome of Blastobotrys (Arxula) adeninivorans LS3 - a yeast of biotechnological interest.</title>
        <authorList>
            <person name="Kunze G."/>
            <person name="Gaillardin C."/>
            <person name="Czernicka M."/>
            <person name="Durrens P."/>
            <person name="Martin T."/>
            <person name="Boer E."/>
            <person name="Gabaldon T."/>
            <person name="Cruz J."/>
            <person name="Talla E."/>
            <person name="Marck C."/>
            <person name="Goffeau A."/>
            <person name="Barbe V."/>
            <person name="Baret P."/>
            <person name="Baronian K."/>
            <person name="Beier S."/>
            <person name="Bleykasten C."/>
            <person name="Bode R."/>
            <person name="Casaregola S."/>
            <person name="Despons L."/>
            <person name="Fairhead C."/>
            <person name="Giersberg M."/>
            <person name="Gierski P."/>
            <person name="Hahnel U."/>
            <person name="Hartmann A."/>
            <person name="Jankowska D."/>
            <person name="Jubin C."/>
            <person name="Jung P."/>
            <person name="Lafontaine I."/>
            <person name="Leh-Louis V."/>
            <person name="Lemaire M."/>
            <person name="Marcet-Houben M."/>
            <person name="Mascher M."/>
            <person name="Morel G."/>
            <person name="Richard G.-F."/>
            <person name="Riechen J."/>
            <person name="Sacerdot C."/>
            <person name="Sarkar A."/>
            <person name="Savel G."/>
            <person name="Schacherer J."/>
            <person name="Sherman D."/>
            <person name="Straub M.-L."/>
            <person name="Stein N."/>
            <person name="Thierry A."/>
            <person name="Trautwein-Schult A."/>
            <person name="Westhof E."/>
            <person name="Worch S."/>
            <person name="Dujon B."/>
            <person name="Souciet J.-L."/>
            <person name="Wincker P."/>
            <person name="Scholz U."/>
            <person name="Neuveglise N."/>
        </authorList>
    </citation>
    <scope>NUCLEOTIDE SEQUENCE</scope>
    <source>
        <strain evidence="5">LS3</strain>
    </source>
</reference>
<dbReference type="PANTHER" id="PTHR47783:SF1">
    <property type="entry name" value="ZN(II)2CYS6 TRANSCRIPTION FACTOR (EUROFUNG)"/>
    <property type="match status" value="1"/>
</dbReference>
<dbReference type="GO" id="GO:0008270">
    <property type="term" value="F:zinc ion binding"/>
    <property type="evidence" value="ECO:0007669"/>
    <property type="project" value="InterPro"/>
</dbReference>
<feature type="compositionally biased region" description="Polar residues" evidence="3">
    <location>
        <begin position="754"/>
        <end position="764"/>
    </location>
</feature>
<dbReference type="InterPro" id="IPR007219">
    <property type="entry name" value="XnlR_reg_dom"/>
</dbReference>
<dbReference type="SMART" id="SM00906">
    <property type="entry name" value="Fungal_trans"/>
    <property type="match status" value="1"/>
</dbReference>
<dbReference type="InterPro" id="IPR036864">
    <property type="entry name" value="Zn2-C6_fun-type_DNA-bd_sf"/>
</dbReference>
<keyword evidence="2" id="KW-0539">Nucleus</keyword>